<evidence type="ECO:0000256" key="6">
    <source>
        <dbReference type="ARBA" id="ARBA00022729"/>
    </source>
</evidence>
<dbReference type="AlphaFoldDB" id="A0AAN7E1I4"/>
<evidence type="ECO:0000313" key="10">
    <source>
        <dbReference type="EMBL" id="KAK4559878.1"/>
    </source>
</evidence>
<dbReference type="PROSITE" id="PS51257">
    <property type="entry name" value="PROKAR_LIPOPROTEIN"/>
    <property type="match status" value="1"/>
</dbReference>
<evidence type="ECO:0000256" key="5">
    <source>
        <dbReference type="ARBA" id="ARBA00022670"/>
    </source>
</evidence>
<keyword evidence="6 9" id="KW-0732">Signal</keyword>
<dbReference type="PANTHER" id="PTHR11802">
    <property type="entry name" value="SERINE PROTEASE FAMILY S10 SERINE CARBOXYPEPTIDASE"/>
    <property type="match status" value="1"/>
</dbReference>
<evidence type="ECO:0000256" key="2">
    <source>
        <dbReference type="ARBA" id="ARBA00009431"/>
    </source>
</evidence>
<dbReference type="PANTHER" id="PTHR11802:SF29">
    <property type="entry name" value="SERINE CARBOXYPEPTIDASE-LIKE 19"/>
    <property type="match status" value="1"/>
</dbReference>
<dbReference type="GO" id="GO:0005576">
    <property type="term" value="C:extracellular region"/>
    <property type="evidence" value="ECO:0007669"/>
    <property type="project" value="UniProtKB-SubCell"/>
</dbReference>
<comment type="similarity">
    <text evidence="2">Belongs to the peptidase S10 family.</text>
</comment>
<evidence type="ECO:0000256" key="1">
    <source>
        <dbReference type="ARBA" id="ARBA00004613"/>
    </source>
</evidence>
<feature type="chain" id="PRO_5043024293" description="Serine carboxypeptidase-like 7" evidence="9">
    <location>
        <begin position="32"/>
        <end position="480"/>
    </location>
</feature>
<sequence>MARLGSIFSHDSLYLLHMLVLLLLLLLLLQACPQIAFSHSMVKFLPGFQGPLPFELETGYVGVGESEEVQLFYYFVKSESNPKEDPLVLWLTGGPGCSAWSGLVFEIGPLNFKVEEYNGSLPKLVLNPYSWTKVSSIIFVDSPVGTGFSYAKNWIADRSDDFKQAHQLHQFLIRWLIDHPEFVSNPVYIAGDSYSGIPVPILVQQISTGNEGGIEPLINLQGYLLGNPVTDQGSDGNSAIPYAHGLGLISDELYKSLKRSCGGEYISINLENAECMQHVQEFYECLSGINTGQILEPSCNFASPKPQAMFDKRRSLYENLKAFLNSDSSDPQLGCRSYGYLLSRYWANDDDVRKALHIRQGSIGEWERCKSELYYTPDAASSFVYHVNLSTKGYRSLIYSGDHDIIVPFLGTQAWIRSLNYSIVDDWRPWNVQGQVAGYTRTYSNKMTFATVKGGGHTAPEYKPKECFTMFKRWTSHEPL</sequence>
<keyword evidence="4" id="KW-0121">Carboxypeptidase</keyword>
<evidence type="ECO:0008006" key="12">
    <source>
        <dbReference type="Google" id="ProtNLM"/>
    </source>
</evidence>
<keyword evidence="11" id="KW-1185">Reference proteome</keyword>
<dbReference type="Gene3D" id="3.40.50.1820">
    <property type="entry name" value="alpha/beta hydrolase"/>
    <property type="match status" value="1"/>
</dbReference>
<keyword evidence="3" id="KW-0964">Secreted</keyword>
<dbReference type="GO" id="GO:0006508">
    <property type="term" value="P:proteolysis"/>
    <property type="evidence" value="ECO:0007669"/>
    <property type="project" value="UniProtKB-KW"/>
</dbReference>
<dbReference type="PRINTS" id="PR00724">
    <property type="entry name" value="CRBOXYPTASEC"/>
</dbReference>
<keyword evidence="7" id="KW-1015">Disulfide bond</keyword>
<dbReference type="Pfam" id="PF00450">
    <property type="entry name" value="Peptidase_S10"/>
    <property type="match status" value="1"/>
</dbReference>
<dbReference type="FunFam" id="3.40.50.11320:FF:000002">
    <property type="entry name" value="Carboxypeptidase"/>
    <property type="match status" value="1"/>
</dbReference>
<evidence type="ECO:0000313" key="11">
    <source>
        <dbReference type="Proteomes" id="UP001324115"/>
    </source>
</evidence>
<name>A0AAN7E1I4_QUERU</name>
<dbReference type="FunFam" id="3.40.50.1820:FF:000148">
    <property type="entry name" value="Serine carboxypeptidase-like 11"/>
    <property type="match status" value="1"/>
</dbReference>
<keyword evidence="5" id="KW-0645">Protease</keyword>
<dbReference type="GO" id="GO:0004185">
    <property type="term" value="F:serine-type carboxypeptidase activity"/>
    <property type="evidence" value="ECO:0007669"/>
    <property type="project" value="InterPro"/>
</dbReference>
<keyword evidence="8" id="KW-0325">Glycoprotein</keyword>
<evidence type="ECO:0000256" key="9">
    <source>
        <dbReference type="SAM" id="SignalP"/>
    </source>
</evidence>
<evidence type="ECO:0000256" key="3">
    <source>
        <dbReference type="ARBA" id="ARBA00022525"/>
    </source>
</evidence>
<dbReference type="InterPro" id="IPR029058">
    <property type="entry name" value="AB_hydrolase_fold"/>
</dbReference>
<evidence type="ECO:0000256" key="7">
    <source>
        <dbReference type="ARBA" id="ARBA00023157"/>
    </source>
</evidence>
<comment type="caution">
    <text evidence="10">The sequence shown here is derived from an EMBL/GenBank/DDBJ whole genome shotgun (WGS) entry which is preliminary data.</text>
</comment>
<keyword evidence="5" id="KW-0378">Hydrolase</keyword>
<dbReference type="GO" id="GO:0019748">
    <property type="term" value="P:secondary metabolic process"/>
    <property type="evidence" value="ECO:0007669"/>
    <property type="project" value="UniProtKB-ARBA"/>
</dbReference>
<dbReference type="GO" id="GO:0016752">
    <property type="term" value="F:sinapoyltransferase activity"/>
    <property type="evidence" value="ECO:0007669"/>
    <property type="project" value="UniProtKB-ARBA"/>
</dbReference>
<dbReference type="Proteomes" id="UP001324115">
    <property type="component" value="Unassembled WGS sequence"/>
</dbReference>
<dbReference type="SUPFAM" id="SSF53474">
    <property type="entry name" value="alpha/beta-Hydrolases"/>
    <property type="match status" value="1"/>
</dbReference>
<gene>
    <name evidence="10" type="ORF">RGQ29_008885</name>
</gene>
<evidence type="ECO:0000256" key="4">
    <source>
        <dbReference type="ARBA" id="ARBA00022645"/>
    </source>
</evidence>
<protein>
    <recommendedName>
        <fullName evidence="12">Serine carboxypeptidase-like 7</fullName>
    </recommendedName>
</protein>
<organism evidence="10 11">
    <name type="scientific">Quercus rubra</name>
    <name type="common">Northern red oak</name>
    <name type="synonym">Quercus borealis</name>
    <dbReference type="NCBI Taxonomy" id="3512"/>
    <lineage>
        <taxon>Eukaryota</taxon>
        <taxon>Viridiplantae</taxon>
        <taxon>Streptophyta</taxon>
        <taxon>Embryophyta</taxon>
        <taxon>Tracheophyta</taxon>
        <taxon>Spermatophyta</taxon>
        <taxon>Magnoliopsida</taxon>
        <taxon>eudicotyledons</taxon>
        <taxon>Gunneridae</taxon>
        <taxon>Pentapetalae</taxon>
        <taxon>rosids</taxon>
        <taxon>fabids</taxon>
        <taxon>Fagales</taxon>
        <taxon>Fagaceae</taxon>
        <taxon>Quercus</taxon>
    </lineage>
</organism>
<accession>A0AAN7E1I4</accession>
<dbReference type="Gene3D" id="3.40.50.12670">
    <property type="match status" value="1"/>
</dbReference>
<dbReference type="FunFam" id="3.40.50.12670:FF:000001">
    <property type="entry name" value="Carboxypeptidase"/>
    <property type="match status" value="1"/>
</dbReference>
<dbReference type="InterPro" id="IPR001563">
    <property type="entry name" value="Peptidase_S10"/>
</dbReference>
<dbReference type="EMBL" id="JAXUIC010000012">
    <property type="protein sequence ID" value="KAK4559878.1"/>
    <property type="molecule type" value="Genomic_DNA"/>
</dbReference>
<proteinExistence type="inferred from homology"/>
<feature type="signal peptide" evidence="9">
    <location>
        <begin position="1"/>
        <end position="31"/>
    </location>
</feature>
<evidence type="ECO:0000256" key="8">
    <source>
        <dbReference type="ARBA" id="ARBA00023180"/>
    </source>
</evidence>
<reference evidence="10 11" key="1">
    <citation type="journal article" date="2023" name="G3 (Bethesda)">
        <title>A haplotype-resolved chromosome-scale genome for Quercus rubra L. provides insights into the genetics of adaptive traits for red oak species.</title>
        <authorList>
            <person name="Kapoor B."/>
            <person name="Jenkins J."/>
            <person name="Schmutz J."/>
            <person name="Zhebentyayeva T."/>
            <person name="Kuelheim C."/>
            <person name="Coggeshall M."/>
            <person name="Heim C."/>
            <person name="Lasky J.R."/>
            <person name="Leites L."/>
            <person name="Islam-Faridi N."/>
            <person name="Romero-Severson J."/>
            <person name="DeLeo V.L."/>
            <person name="Lucas S.M."/>
            <person name="Lazic D."/>
            <person name="Gailing O."/>
            <person name="Carlson J."/>
            <person name="Staton M."/>
        </authorList>
    </citation>
    <scope>NUCLEOTIDE SEQUENCE [LARGE SCALE GENOMIC DNA]</scope>
    <source>
        <strain evidence="10">Pseudo-F2</strain>
    </source>
</reference>
<comment type="subcellular location">
    <subcellularLocation>
        <location evidence="1">Secreted</location>
    </subcellularLocation>
</comment>